<dbReference type="GeneID" id="93588144"/>
<keyword evidence="2" id="KW-1185">Reference proteome</keyword>
<dbReference type="VEuPathDB" id="FungiDB:DFL_005833"/>
<gene>
    <name evidence="1" type="ORF">DFL_005833</name>
</gene>
<sequence>MNDHEEQLTRKFDCIVFADDTGEEKLGTFTVDLDLYHSDTFFEGQFITKGSAPKPAFMKLFPPRYAKLYKPDIKALEIMKDAICTPKLLAAGSTLGSRGAIPGGAVIIKSACPGERLPWGAFWNKFTNFNSTNEVWVALKRALKEFRAQNIELWEILSEDVLWDKDSGQVYIVDFDDWDWAKENPDGKPRSIVHELHWLTRNFKLTDPEED</sequence>
<protein>
    <recommendedName>
        <fullName evidence="3">Aminoglycoside phosphotransferase domain-containing protein</fullName>
    </recommendedName>
</protein>
<proteinExistence type="predicted"/>
<evidence type="ECO:0008006" key="3">
    <source>
        <dbReference type="Google" id="ProtNLM"/>
    </source>
</evidence>
<comment type="caution">
    <text evidence="1">The sequence shown here is derived from an EMBL/GenBank/DDBJ whole genome shotgun (WGS) entry which is preliminary data.</text>
</comment>
<dbReference type="EMBL" id="SAEB01000007">
    <property type="protein sequence ID" value="RVD84064.1"/>
    <property type="molecule type" value="Genomic_DNA"/>
</dbReference>
<dbReference type="AlphaFoldDB" id="A0A436ZYN3"/>
<evidence type="ECO:0000313" key="2">
    <source>
        <dbReference type="Proteomes" id="UP000283090"/>
    </source>
</evidence>
<dbReference type="Proteomes" id="UP000283090">
    <property type="component" value="Unassembled WGS sequence"/>
</dbReference>
<organism evidence="1 2">
    <name type="scientific">Arthrobotrys flagrans</name>
    <name type="common">Nematode-trapping fungus</name>
    <name type="synonym">Trichothecium flagrans</name>
    <dbReference type="NCBI Taxonomy" id="97331"/>
    <lineage>
        <taxon>Eukaryota</taxon>
        <taxon>Fungi</taxon>
        <taxon>Dikarya</taxon>
        <taxon>Ascomycota</taxon>
        <taxon>Pezizomycotina</taxon>
        <taxon>Orbiliomycetes</taxon>
        <taxon>Orbiliales</taxon>
        <taxon>Orbiliaceae</taxon>
        <taxon>Arthrobotrys</taxon>
    </lineage>
</organism>
<reference evidence="1 2" key="1">
    <citation type="submission" date="2019-01" db="EMBL/GenBank/DDBJ databases">
        <title>Intercellular communication is required for trap formation in the nematode-trapping fungus Duddingtonia flagrans.</title>
        <authorList>
            <person name="Youssar L."/>
            <person name="Wernet V."/>
            <person name="Hensel N."/>
            <person name="Hildebrandt H.-G."/>
            <person name="Fischer R."/>
        </authorList>
    </citation>
    <scope>NUCLEOTIDE SEQUENCE [LARGE SCALE GENOMIC DNA]</scope>
    <source>
        <strain evidence="1 2">CBS H-5679</strain>
    </source>
</reference>
<dbReference type="RefSeq" id="XP_067489608.1">
    <property type="nucleotide sequence ID" value="XM_067635150.1"/>
</dbReference>
<accession>A0A436ZYN3</accession>
<evidence type="ECO:0000313" key="1">
    <source>
        <dbReference type="EMBL" id="RVD84064.1"/>
    </source>
</evidence>
<name>A0A436ZYN3_ARTFL</name>
<dbReference type="OrthoDB" id="5278345at2759"/>